<feature type="signal peptide" evidence="5">
    <location>
        <begin position="1"/>
        <end position="21"/>
    </location>
</feature>
<protein>
    <submittedName>
        <fullName evidence="8">Leukocyte-associated immunoglobulin-like receptor 1</fullName>
    </submittedName>
</protein>
<evidence type="ECO:0000256" key="2">
    <source>
        <dbReference type="ARBA" id="ARBA00023319"/>
    </source>
</evidence>
<feature type="domain" description="Ig-like" evidence="6">
    <location>
        <begin position="27"/>
        <end position="99"/>
    </location>
</feature>
<keyword evidence="4" id="KW-0472">Membrane</keyword>
<dbReference type="InterPro" id="IPR013783">
    <property type="entry name" value="Ig-like_fold"/>
</dbReference>
<evidence type="ECO:0000259" key="6">
    <source>
        <dbReference type="PROSITE" id="PS50835"/>
    </source>
</evidence>
<evidence type="ECO:0000256" key="1">
    <source>
        <dbReference type="ARBA" id="ARBA00023157"/>
    </source>
</evidence>
<feature type="region of interest" description="Disordered" evidence="3">
    <location>
        <begin position="207"/>
        <end position="253"/>
    </location>
</feature>
<dbReference type="Gene3D" id="2.60.40.10">
    <property type="entry name" value="Immunoglobulins"/>
    <property type="match status" value="1"/>
</dbReference>
<dbReference type="RefSeq" id="XP_008561604.1">
    <property type="nucleotide sequence ID" value="XM_008563382.1"/>
</dbReference>
<dbReference type="PANTHER" id="PTHR11738">
    <property type="entry name" value="MHC CLASS I NK CELL RECEPTOR"/>
    <property type="match status" value="1"/>
</dbReference>
<feature type="compositionally biased region" description="Basic and acidic residues" evidence="3">
    <location>
        <begin position="240"/>
        <end position="249"/>
    </location>
</feature>
<dbReference type="SUPFAM" id="SSF48726">
    <property type="entry name" value="Immunoglobulin"/>
    <property type="match status" value="1"/>
</dbReference>
<keyword evidence="5" id="KW-0732">Signal</keyword>
<dbReference type="InterPro" id="IPR036179">
    <property type="entry name" value="Ig-like_dom_sf"/>
</dbReference>
<dbReference type="Pfam" id="PF13895">
    <property type="entry name" value="Ig_2"/>
    <property type="match status" value="1"/>
</dbReference>
<keyword evidence="4" id="KW-0812">Transmembrane</keyword>
<evidence type="ECO:0000313" key="8">
    <source>
        <dbReference type="RefSeq" id="XP_008561604.1"/>
    </source>
</evidence>
<reference evidence="8" key="1">
    <citation type="submission" date="2025-08" db="UniProtKB">
        <authorList>
            <consortium name="RefSeq"/>
        </authorList>
    </citation>
    <scope>IDENTIFICATION</scope>
</reference>
<dbReference type="PROSITE" id="PS50835">
    <property type="entry name" value="IG_LIKE"/>
    <property type="match status" value="1"/>
</dbReference>
<feature type="chain" id="PRO_5046646956" evidence="5">
    <location>
        <begin position="22"/>
        <end position="299"/>
    </location>
</feature>
<dbReference type="Proteomes" id="UP000694923">
    <property type="component" value="Unplaced"/>
</dbReference>
<keyword evidence="1" id="KW-1015">Disulfide bond</keyword>
<feature type="transmembrane region" description="Helical" evidence="4">
    <location>
        <begin position="176"/>
        <end position="198"/>
    </location>
</feature>
<dbReference type="InterPro" id="IPR050412">
    <property type="entry name" value="Ig-like_Receptors_ImmuneReg"/>
</dbReference>
<name>A0ABM0PZR3_GALVR</name>
<keyword evidence="7" id="KW-1185">Reference proteome</keyword>
<dbReference type="PANTHER" id="PTHR11738:SF129">
    <property type="entry name" value="LEUKOCYTE-ASSOCIATED IMMUNOGLOBULIN-LIKE RECEPTOR 1"/>
    <property type="match status" value="1"/>
</dbReference>
<organism evidence="7 8">
    <name type="scientific">Galeopterus variegatus</name>
    <name type="common">Malayan flying lemur</name>
    <name type="synonym">Cynocephalus variegatus</name>
    <dbReference type="NCBI Taxonomy" id="482537"/>
    <lineage>
        <taxon>Eukaryota</taxon>
        <taxon>Metazoa</taxon>
        <taxon>Chordata</taxon>
        <taxon>Craniata</taxon>
        <taxon>Vertebrata</taxon>
        <taxon>Euteleostomi</taxon>
        <taxon>Mammalia</taxon>
        <taxon>Eutheria</taxon>
        <taxon>Euarchontoglires</taxon>
        <taxon>Dermoptera</taxon>
        <taxon>Cynocephalidae</taxon>
        <taxon>Galeopterus</taxon>
    </lineage>
</organism>
<keyword evidence="4" id="KW-1133">Transmembrane helix</keyword>
<evidence type="ECO:0000256" key="5">
    <source>
        <dbReference type="SAM" id="SignalP"/>
    </source>
</evidence>
<gene>
    <name evidence="8" type="primary">LAIR1</name>
</gene>
<evidence type="ECO:0000256" key="3">
    <source>
        <dbReference type="SAM" id="MobiDB-lite"/>
    </source>
</evidence>
<accession>A0ABM0PZR3</accession>
<evidence type="ECO:0000256" key="4">
    <source>
        <dbReference type="SAM" id="Phobius"/>
    </source>
</evidence>
<dbReference type="GeneID" id="103581585"/>
<keyword evidence="2" id="KW-0393">Immunoglobulin domain</keyword>
<proteinExistence type="predicted"/>
<evidence type="ECO:0000313" key="7">
    <source>
        <dbReference type="Proteomes" id="UP000694923"/>
    </source>
</evidence>
<sequence length="299" mass="33199">MSLHLTTLLGLVLSLGQMIHTQEGALPKPSIRAEPNSVIPHGRPVTIVCQSTVGFEIFRLEKVESSVFRDEKNNLTSNKEARFFITSMSEDTAGRYFCRYFTRNQKWSDFSAFLELMMTSEDITWVPHTPDSALFSRLSQGATQMPSDDSNNGGAADNLIPSSLVTPAPRGLRTELLYILIGILVAFLLCLLVVLFFLHLQHQKKQGPCSSKAEEQRPQERLSPAADVRERTPGTATVDRLPEKDREMDTSTPAAGDLQEVTYVQLDLQALTQRTAHAVSPQFMESTAVSSTYAALSRH</sequence>
<dbReference type="InterPro" id="IPR007110">
    <property type="entry name" value="Ig-like_dom"/>
</dbReference>